<dbReference type="EMBL" id="CM042889">
    <property type="protein sequence ID" value="KAI4319669.1"/>
    <property type="molecule type" value="Genomic_DNA"/>
</dbReference>
<name>A0ACB9M8D4_9MYRT</name>
<sequence>MSVTAGVSDTVIAIWDKLRGNIGQTKVKRQRLCLHSRRRAGGRTGRKLKLMKRIKDRNLLMRQEEVSLLPEEEEEEEEESEYETDSDEDAPDITMVKLVLCLGQRGIRLQSMSGLKRKNGKDEEIQKNVESEVNFVDVETDCELNEAEEYDAREAREIARIKRDRNVREAIWEEEIEKVMNMTEEERIRNQGHNPSRSGRSCRNKTTKGAFFQSEADDRAGTDGIYCQDFSAPTGEDKMRIQLTGTILGRKTTLS</sequence>
<evidence type="ECO:0000313" key="1">
    <source>
        <dbReference type="EMBL" id="KAI4319669.1"/>
    </source>
</evidence>
<evidence type="ECO:0000313" key="2">
    <source>
        <dbReference type="Proteomes" id="UP001057402"/>
    </source>
</evidence>
<gene>
    <name evidence="1" type="ORF">MLD38_033245</name>
</gene>
<dbReference type="Proteomes" id="UP001057402">
    <property type="component" value="Chromosome 10"/>
</dbReference>
<organism evidence="1 2">
    <name type="scientific">Melastoma candidum</name>
    <dbReference type="NCBI Taxonomy" id="119954"/>
    <lineage>
        <taxon>Eukaryota</taxon>
        <taxon>Viridiplantae</taxon>
        <taxon>Streptophyta</taxon>
        <taxon>Embryophyta</taxon>
        <taxon>Tracheophyta</taxon>
        <taxon>Spermatophyta</taxon>
        <taxon>Magnoliopsida</taxon>
        <taxon>eudicotyledons</taxon>
        <taxon>Gunneridae</taxon>
        <taxon>Pentapetalae</taxon>
        <taxon>rosids</taxon>
        <taxon>malvids</taxon>
        <taxon>Myrtales</taxon>
        <taxon>Melastomataceae</taxon>
        <taxon>Melastomatoideae</taxon>
        <taxon>Melastomateae</taxon>
        <taxon>Melastoma</taxon>
    </lineage>
</organism>
<accession>A0ACB9M8D4</accession>
<keyword evidence="2" id="KW-1185">Reference proteome</keyword>
<proteinExistence type="predicted"/>
<protein>
    <submittedName>
        <fullName evidence="1">Uncharacterized protein</fullName>
    </submittedName>
</protein>
<comment type="caution">
    <text evidence="1">The sequence shown here is derived from an EMBL/GenBank/DDBJ whole genome shotgun (WGS) entry which is preliminary data.</text>
</comment>
<reference evidence="2" key="1">
    <citation type="journal article" date="2023" name="Front. Plant Sci.">
        <title>Chromosomal-level genome assembly of Melastoma candidum provides insights into trichome evolution.</title>
        <authorList>
            <person name="Zhong Y."/>
            <person name="Wu W."/>
            <person name="Sun C."/>
            <person name="Zou P."/>
            <person name="Liu Y."/>
            <person name="Dai S."/>
            <person name="Zhou R."/>
        </authorList>
    </citation>
    <scope>NUCLEOTIDE SEQUENCE [LARGE SCALE GENOMIC DNA]</scope>
</reference>